<evidence type="ECO:0000256" key="4">
    <source>
        <dbReference type="SAM" id="SignalP"/>
    </source>
</evidence>
<dbReference type="InterPro" id="IPR050271">
    <property type="entry name" value="UDP-glycosyltransferase"/>
</dbReference>
<gene>
    <name evidence="5" type="ORF">QE152_g11141</name>
</gene>
<keyword evidence="4" id="KW-0732">Signal</keyword>
<dbReference type="InterPro" id="IPR002213">
    <property type="entry name" value="UDP_glucos_trans"/>
</dbReference>
<dbReference type="GO" id="GO:0008194">
    <property type="term" value="F:UDP-glycosyltransferase activity"/>
    <property type="evidence" value="ECO:0007669"/>
    <property type="project" value="InterPro"/>
</dbReference>
<keyword evidence="2" id="KW-0328">Glycosyltransferase</keyword>
<evidence type="ECO:0000256" key="1">
    <source>
        <dbReference type="ARBA" id="ARBA00009995"/>
    </source>
</evidence>
<comment type="caution">
    <text evidence="5">The sequence shown here is derived from an EMBL/GenBank/DDBJ whole genome shotgun (WGS) entry which is preliminary data.</text>
</comment>
<evidence type="ECO:0000313" key="6">
    <source>
        <dbReference type="Proteomes" id="UP001458880"/>
    </source>
</evidence>
<feature type="signal peptide" evidence="4">
    <location>
        <begin position="1"/>
        <end position="19"/>
    </location>
</feature>
<comment type="similarity">
    <text evidence="1">Belongs to the UDP-glycosyltransferase family.</text>
</comment>
<sequence>MNSLTIIFSILSIISIGNAAKILCVFPAAAHSHYTIGYSLAKEDVRKHTEERFSEKSIFDMVNVPNIAMLAMVGEMGLWTSETTYSDKTMQALLNSNETYDAVITEAFATDALQGIAYRFKAPSILVTTIGPSIWTNYVTASPSVYSYMSHPFLSYTQKMTFCQRIINILTAFLQNCLNAVYYLPQQDKILHKYVPEAPNLYDLIKNTSLYLFNSDPVLNVPLPLVPNTKEIGGIHIEPPKKLPADLQKYLDDSKEGVIYFSMGGNLKSKELPQATRE</sequence>
<dbReference type="SUPFAM" id="SSF53756">
    <property type="entry name" value="UDP-Glycosyltransferase/glycogen phosphorylase"/>
    <property type="match status" value="1"/>
</dbReference>
<name>A0AAW1LM16_POPJA</name>
<keyword evidence="3 5" id="KW-0808">Transferase</keyword>
<protein>
    <submittedName>
        <fullName evidence="5">UDP-glucoronosyl and UDP-glucosyl transferase</fullName>
    </submittedName>
</protein>
<proteinExistence type="inferred from homology"/>
<accession>A0AAW1LM16</accession>
<evidence type="ECO:0000256" key="2">
    <source>
        <dbReference type="ARBA" id="ARBA00022676"/>
    </source>
</evidence>
<evidence type="ECO:0000313" key="5">
    <source>
        <dbReference type="EMBL" id="KAK9736948.1"/>
    </source>
</evidence>
<dbReference type="PANTHER" id="PTHR48043">
    <property type="entry name" value="EG:EG0003.4 PROTEIN-RELATED"/>
    <property type="match status" value="1"/>
</dbReference>
<reference evidence="5 6" key="1">
    <citation type="journal article" date="2024" name="BMC Genomics">
        <title>De novo assembly and annotation of Popillia japonica's genome with initial clues to its potential as an invasive pest.</title>
        <authorList>
            <person name="Cucini C."/>
            <person name="Boschi S."/>
            <person name="Funari R."/>
            <person name="Cardaioli E."/>
            <person name="Iannotti N."/>
            <person name="Marturano G."/>
            <person name="Paoli F."/>
            <person name="Bruttini M."/>
            <person name="Carapelli A."/>
            <person name="Frati F."/>
            <person name="Nardi F."/>
        </authorList>
    </citation>
    <scope>NUCLEOTIDE SEQUENCE [LARGE SCALE GENOMIC DNA]</scope>
    <source>
        <strain evidence="5">DMR45628</strain>
    </source>
</reference>
<organism evidence="5 6">
    <name type="scientific">Popillia japonica</name>
    <name type="common">Japanese beetle</name>
    <dbReference type="NCBI Taxonomy" id="7064"/>
    <lineage>
        <taxon>Eukaryota</taxon>
        <taxon>Metazoa</taxon>
        <taxon>Ecdysozoa</taxon>
        <taxon>Arthropoda</taxon>
        <taxon>Hexapoda</taxon>
        <taxon>Insecta</taxon>
        <taxon>Pterygota</taxon>
        <taxon>Neoptera</taxon>
        <taxon>Endopterygota</taxon>
        <taxon>Coleoptera</taxon>
        <taxon>Polyphaga</taxon>
        <taxon>Scarabaeiformia</taxon>
        <taxon>Scarabaeidae</taxon>
        <taxon>Rutelinae</taxon>
        <taxon>Popillia</taxon>
    </lineage>
</organism>
<dbReference type="EMBL" id="JASPKY010000107">
    <property type="protein sequence ID" value="KAK9736948.1"/>
    <property type="molecule type" value="Genomic_DNA"/>
</dbReference>
<feature type="chain" id="PRO_5043665500" evidence="4">
    <location>
        <begin position="20"/>
        <end position="278"/>
    </location>
</feature>
<evidence type="ECO:0000256" key="3">
    <source>
        <dbReference type="ARBA" id="ARBA00022679"/>
    </source>
</evidence>
<dbReference type="Pfam" id="PF00201">
    <property type="entry name" value="UDPGT"/>
    <property type="match status" value="1"/>
</dbReference>
<dbReference type="Proteomes" id="UP001458880">
    <property type="component" value="Unassembled WGS sequence"/>
</dbReference>
<dbReference type="AlphaFoldDB" id="A0AAW1LM16"/>
<dbReference type="PANTHER" id="PTHR48043:SF159">
    <property type="entry name" value="EG:EG0003.4 PROTEIN-RELATED"/>
    <property type="match status" value="1"/>
</dbReference>
<keyword evidence="6" id="KW-1185">Reference proteome</keyword>